<feature type="domain" description="Amine oxidase" evidence="1">
    <location>
        <begin position="20"/>
        <end position="295"/>
    </location>
</feature>
<evidence type="ECO:0000313" key="3">
    <source>
        <dbReference type="Proteomes" id="UP001205601"/>
    </source>
</evidence>
<dbReference type="RefSeq" id="WP_261494954.1">
    <property type="nucleotide sequence ID" value="NZ_JAOCQF010000001.1"/>
</dbReference>
<proteinExistence type="predicted"/>
<dbReference type="PANTHER" id="PTHR42923">
    <property type="entry name" value="PROTOPORPHYRINOGEN OXIDASE"/>
    <property type="match status" value="1"/>
</dbReference>
<dbReference type="InterPro" id="IPR036188">
    <property type="entry name" value="FAD/NAD-bd_sf"/>
</dbReference>
<dbReference type="EMBL" id="JAOCQF010000001">
    <property type="protein sequence ID" value="MCT8329535.1"/>
    <property type="molecule type" value="Genomic_DNA"/>
</dbReference>
<organism evidence="2 3">
    <name type="scientific">Albidovulum sediminis</name>
    <dbReference type="NCBI Taxonomy" id="3066345"/>
    <lineage>
        <taxon>Bacteria</taxon>
        <taxon>Pseudomonadati</taxon>
        <taxon>Pseudomonadota</taxon>
        <taxon>Alphaproteobacteria</taxon>
        <taxon>Rhodobacterales</taxon>
        <taxon>Paracoccaceae</taxon>
        <taxon>Albidovulum</taxon>
    </lineage>
</organism>
<dbReference type="InterPro" id="IPR050464">
    <property type="entry name" value="Zeta_carotene_desat/Oxidored"/>
</dbReference>
<reference evidence="3" key="1">
    <citation type="submission" date="2023-07" db="EMBL/GenBank/DDBJ databases">
        <title>Defluviimonas sediminis sp. nov., isolated from mangrove sediment.</title>
        <authorList>
            <person name="Liu L."/>
            <person name="Li J."/>
            <person name="Huang Y."/>
            <person name="Pan J."/>
            <person name="Li M."/>
        </authorList>
    </citation>
    <scope>NUCLEOTIDE SEQUENCE [LARGE SCALE GENOMIC DNA]</scope>
    <source>
        <strain evidence="3">FT324</strain>
    </source>
</reference>
<evidence type="ECO:0000259" key="1">
    <source>
        <dbReference type="Pfam" id="PF01593"/>
    </source>
</evidence>
<dbReference type="Pfam" id="PF01593">
    <property type="entry name" value="Amino_oxidase"/>
    <property type="match status" value="1"/>
</dbReference>
<dbReference type="Gene3D" id="3.50.50.60">
    <property type="entry name" value="FAD/NAD(P)-binding domain"/>
    <property type="match status" value="1"/>
</dbReference>
<dbReference type="PANTHER" id="PTHR42923:SF17">
    <property type="entry name" value="AMINE OXIDASE DOMAIN-CONTAINING PROTEIN"/>
    <property type="match status" value="1"/>
</dbReference>
<dbReference type="Gene3D" id="3.30.70.1990">
    <property type="match status" value="1"/>
</dbReference>
<dbReference type="Proteomes" id="UP001205601">
    <property type="component" value="Unassembled WGS sequence"/>
</dbReference>
<comment type="caution">
    <text evidence="2">The sequence shown here is derived from an EMBL/GenBank/DDBJ whole genome shotgun (WGS) entry which is preliminary data.</text>
</comment>
<protein>
    <submittedName>
        <fullName evidence="2">FAD-dependent oxidoreductase</fullName>
    </submittedName>
</protein>
<dbReference type="Gene3D" id="1.10.405.20">
    <property type="match status" value="1"/>
</dbReference>
<dbReference type="SUPFAM" id="SSF51905">
    <property type="entry name" value="FAD/NAD(P)-binding domain"/>
    <property type="match status" value="1"/>
</dbReference>
<accession>A0ABT2NLB4</accession>
<keyword evidence="3" id="KW-1185">Reference proteome</keyword>
<dbReference type="InterPro" id="IPR002937">
    <property type="entry name" value="Amino_oxidase"/>
</dbReference>
<evidence type="ECO:0000313" key="2">
    <source>
        <dbReference type="EMBL" id="MCT8329535.1"/>
    </source>
</evidence>
<gene>
    <name evidence="2" type="ORF">N5I32_08435</name>
</gene>
<name>A0ABT2NLB4_9RHOB</name>
<sequence length="426" mass="47974">MSFDHGPARPQRIAVIGAGISGLASAYLLSPLNRVTVYEAEPRLGGHARTVLAGLRGDQPVDTGFIVFNYCNYPHLTRMFRDLDVPVVKSDMSFGVTVDGGRVEYGFRDLAAMLGQKRNALRPHFFRMLRDIVRFNGRAEAAAQTDAMTIADLVEELRLGRWFRDYYLMPICGAIWSTPPTEIGAFPARTLVRFFRNHALLGIAGQHQWWTVDGGSIEYVRRLERHLRLMGCDLRPGTPVRSVRRGTSGVTVQAAGGEAETYDEVIFACHSDQALRLLADPTPGERSALSRLRYQDNRVVLHRDIAQMPRRRACWSSWVYRADTSAQQTRLGVTYWMNRLQNIPENDPLFVTLNPATDIPDRLVYDDTVFRHPVFDGPALEAQAALRALQGQNRTWFAGAYTRHGFHEDGFASAARIARELERQDA</sequence>